<feature type="region of interest" description="Disordered" evidence="1">
    <location>
        <begin position="84"/>
        <end position="103"/>
    </location>
</feature>
<accession>A0A9Q3DTT5</accession>
<evidence type="ECO:0000256" key="1">
    <source>
        <dbReference type="SAM" id="MobiDB-lite"/>
    </source>
</evidence>
<dbReference type="AlphaFoldDB" id="A0A9Q3DTT5"/>
<dbReference type="Proteomes" id="UP000765509">
    <property type="component" value="Unassembled WGS sequence"/>
</dbReference>
<sequence length="103" mass="11481">MAAPRAGRRSPLIPTLANYASIDDVARSQEECLQTNHRGGNTGWLPAEDYQGCDHQASHSSCCPKSHHKNCHLHCSRRKISCSQRRSSRITPDRSSCIPQQNL</sequence>
<evidence type="ECO:0000313" key="3">
    <source>
        <dbReference type="Proteomes" id="UP000765509"/>
    </source>
</evidence>
<protein>
    <submittedName>
        <fullName evidence="2">Uncharacterized protein</fullName>
    </submittedName>
</protein>
<gene>
    <name evidence="2" type="ORF">O181_048924</name>
</gene>
<proteinExistence type="predicted"/>
<dbReference type="EMBL" id="AVOT02020825">
    <property type="protein sequence ID" value="MBW0509209.1"/>
    <property type="molecule type" value="Genomic_DNA"/>
</dbReference>
<keyword evidence="3" id="KW-1185">Reference proteome</keyword>
<name>A0A9Q3DTT5_9BASI</name>
<evidence type="ECO:0000313" key="2">
    <source>
        <dbReference type="EMBL" id="MBW0509209.1"/>
    </source>
</evidence>
<comment type="caution">
    <text evidence="2">The sequence shown here is derived from an EMBL/GenBank/DDBJ whole genome shotgun (WGS) entry which is preliminary data.</text>
</comment>
<reference evidence="2" key="1">
    <citation type="submission" date="2021-03" db="EMBL/GenBank/DDBJ databases">
        <title>Draft genome sequence of rust myrtle Austropuccinia psidii MF-1, a brazilian biotype.</title>
        <authorList>
            <person name="Quecine M.C."/>
            <person name="Pachon D.M.R."/>
            <person name="Bonatelli M.L."/>
            <person name="Correr F.H."/>
            <person name="Franceschini L.M."/>
            <person name="Leite T.F."/>
            <person name="Margarido G.R.A."/>
            <person name="Almeida C.A."/>
            <person name="Ferrarezi J.A."/>
            <person name="Labate C.A."/>
        </authorList>
    </citation>
    <scope>NUCLEOTIDE SEQUENCE</scope>
    <source>
        <strain evidence="2">MF-1</strain>
    </source>
</reference>
<organism evidence="2 3">
    <name type="scientific">Austropuccinia psidii MF-1</name>
    <dbReference type="NCBI Taxonomy" id="1389203"/>
    <lineage>
        <taxon>Eukaryota</taxon>
        <taxon>Fungi</taxon>
        <taxon>Dikarya</taxon>
        <taxon>Basidiomycota</taxon>
        <taxon>Pucciniomycotina</taxon>
        <taxon>Pucciniomycetes</taxon>
        <taxon>Pucciniales</taxon>
        <taxon>Sphaerophragmiaceae</taxon>
        <taxon>Austropuccinia</taxon>
    </lineage>
</organism>